<dbReference type="PROSITE" id="PS00966">
    <property type="entry name" value="PMI_I_2"/>
    <property type="match status" value="1"/>
</dbReference>
<dbReference type="RefSeq" id="XP_069212434.1">
    <property type="nucleotide sequence ID" value="XM_069348890.1"/>
</dbReference>
<name>A0ABR3QCW4_9TREE</name>
<evidence type="ECO:0000259" key="14">
    <source>
        <dbReference type="Pfam" id="PF20511"/>
    </source>
</evidence>
<evidence type="ECO:0000259" key="15">
    <source>
        <dbReference type="Pfam" id="PF20512"/>
    </source>
</evidence>
<comment type="caution">
    <text evidence="16">The sequence shown here is derived from an EMBL/GenBank/DDBJ whole genome shotgun (WGS) entry which is preliminary data.</text>
</comment>
<dbReference type="InterPro" id="IPR011051">
    <property type="entry name" value="RmlC_Cupin_sf"/>
</dbReference>
<protein>
    <recommendedName>
        <fullName evidence="6 10">Mannose-6-phosphate isomerase</fullName>
        <ecNumber evidence="5 10">5.3.1.8</ecNumber>
    </recommendedName>
</protein>
<dbReference type="InterPro" id="IPR018050">
    <property type="entry name" value="Pmannose_isomerase-type1_CS"/>
</dbReference>
<evidence type="ECO:0000256" key="8">
    <source>
        <dbReference type="ARBA" id="ARBA00022833"/>
    </source>
</evidence>
<feature type="domain" description="Phosphomannose isomerase type I C-terminal" evidence="13">
    <location>
        <begin position="338"/>
        <end position="379"/>
    </location>
</feature>
<dbReference type="GeneID" id="95981278"/>
<evidence type="ECO:0000256" key="9">
    <source>
        <dbReference type="ARBA" id="ARBA00023235"/>
    </source>
</evidence>
<evidence type="ECO:0000256" key="6">
    <source>
        <dbReference type="ARBA" id="ARBA00018236"/>
    </source>
</evidence>
<dbReference type="PROSITE" id="PS00965">
    <property type="entry name" value="PMI_I_1"/>
    <property type="match status" value="1"/>
</dbReference>
<dbReference type="Pfam" id="PF01238">
    <property type="entry name" value="PMI_typeI_C"/>
    <property type="match status" value="1"/>
</dbReference>
<dbReference type="Gene3D" id="1.10.441.10">
    <property type="entry name" value="Phosphomannose Isomerase, domain 2"/>
    <property type="match status" value="1"/>
</dbReference>
<evidence type="ECO:0000259" key="13">
    <source>
        <dbReference type="Pfam" id="PF01238"/>
    </source>
</evidence>
<proteinExistence type="inferred from homology"/>
<evidence type="ECO:0000313" key="16">
    <source>
        <dbReference type="EMBL" id="KAL1412490.1"/>
    </source>
</evidence>
<dbReference type="Proteomes" id="UP001565368">
    <property type="component" value="Unassembled WGS sequence"/>
</dbReference>
<keyword evidence="7" id="KW-0479">Metal-binding</keyword>
<evidence type="ECO:0000256" key="12">
    <source>
        <dbReference type="RuleBase" id="RU004248"/>
    </source>
</evidence>
<keyword evidence="17" id="KW-1185">Reference proteome</keyword>
<dbReference type="InterPro" id="IPR016305">
    <property type="entry name" value="Mannose-6-P_Isomerase"/>
</dbReference>
<gene>
    <name evidence="16" type="primary">PMI1</name>
    <name evidence="16" type="ORF">Q8F55_000235</name>
</gene>
<dbReference type="GO" id="GO:0004476">
    <property type="term" value="F:mannose-6-phosphate isomerase activity"/>
    <property type="evidence" value="ECO:0007669"/>
    <property type="project" value="UniProtKB-EC"/>
</dbReference>
<dbReference type="Pfam" id="PF20511">
    <property type="entry name" value="PMI_typeI_cat"/>
    <property type="match status" value="1"/>
</dbReference>
<organism evidence="16 17">
    <name type="scientific">Vanrija albida</name>
    <dbReference type="NCBI Taxonomy" id="181172"/>
    <lineage>
        <taxon>Eukaryota</taxon>
        <taxon>Fungi</taxon>
        <taxon>Dikarya</taxon>
        <taxon>Basidiomycota</taxon>
        <taxon>Agaricomycotina</taxon>
        <taxon>Tremellomycetes</taxon>
        <taxon>Trichosporonales</taxon>
        <taxon>Trichosporonaceae</taxon>
        <taxon>Vanrija</taxon>
    </lineage>
</organism>
<comment type="function">
    <text evidence="2">Involved in the synthesis of the GDP-mannose and dolichol-phosphate-mannose required for a number of critical mannosyl transfer reactions.</text>
</comment>
<dbReference type="PANTHER" id="PTHR10309">
    <property type="entry name" value="MANNOSE-6-PHOSPHATE ISOMERASE"/>
    <property type="match status" value="1"/>
</dbReference>
<comment type="similarity">
    <text evidence="4 11">Belongs to the mannose-6-phosphate isomerase type 1 family.</text>
</comment>
<dbReference type="InterPro" id="IPR014710">
    <property type="entry name" value="RmlC-like_jellyroll"/>
</dbReference>
<dbReference type="InterPro" id="IPR046457">
    <property type="entry name" value="PMI_typeI_cat"/>
</dbReference>
<dbReference type="PIRSF" id="PIRSF001480">
    <property type="entry name" value="Mannose-6-phosphate_isomerase"/>
    <property type="match status" value="1"/>
</dbReference>
<evidence type="ECO:0000256" key="10">
    <source>
        <dbReference type="RuleBase" id="RU000611"/>
    </source>
</evidence>
<dbReference type="InterPro" id="IPR001250">
    <property type="entry name" value="Man6P_Isoase-1"/>
</dbReference>
<dbReference type="PRINTS" id="PR00714">
    <property type="entry name" value="MAN6PISMRASE"/>
</dbReference>
<feature type="domain" description="Phosphomannose isomerase type I catalytic" evidence="14">
    <location>
        <begin position="5"/>
        <end position="152"/>
    </location>
</feature>
<comment type="catalytic activity">
    <reaction evidence="1 10">
        <text>D-mannose 6-phosphate = D-fructose 6-phosphate</text>
        <dbReference type="Rhea" id="RHEA:12356"/>
        <dbReference type="ChEBI" id="CHEBI:58735"/>
        <dbReference type="ChEBI" id="CHEBI:61527"/>
        <dbReference type="EC" id="5.3.1.8"/>
    </reaction>
</comment>
<keyword evidence="9 10" id="KW-0413">Isomerase</keyword>
<dbReference type="PANTHER" id="PTHR10309:SF0">
    <property type="entry name" value="MANNOSE-6-PHOSPHATE ISOMERASE"/>
    <property type="match status" value="1"/>
</dbReference>
<dbReference type="Gene3D" id="2.60.120.10">
    <property type="entry name" value="Jelly Rolls"/>
    <property type="match status" value="2"/>
</dbReference>
<dbReference type="CDD" id="cd07011">
    <property type="entry name" value="cupin_PMI_type_I_N"/>
    <property type="match status" value="1"/>
</dbReference>
<evidence type="ECO:0000256" key="7">
    <source>
        <dbReference type="ARBA" id="ARBA00022723"/>
    </source>
</evidence>
<accession>A0ABR3QCW4</accession>
<dbReference type="SUPFAM" id="SSF51182">
    <property type="entry name" value="RmlC-like cupins"/>
    <property type="match status" value="1"/>
</dbReference>
<dbReference type="InterPro" id="IPR046456">
    <property type="entry name" value="PMI_typeI_C"/>
</dbReference>
<dbReference type="NCBIfam" id="TIGR00218">
    <property type="entry name" value="manA"/>
    <property type="match status" value="1"/>
</dbReference>
<reference evidence="16 17" key="1">
    <citation type="submission" date="2023-08" db="EMBL/GenBank/DDBJ databases">
        <title>Annotated Genome Sequence of Vanrija albida AlHP1.</title>
        <authorList>
            <person name="Herzog R."/>
        </authorList>
    </citation>
    <scope>NUCLEOTIDE SEQUENCE [LARGE SCALE GENOMIC DNA]</scope>
    <source>
        <strain evidence="16 17">AlHP1</strain>
    </source>
</reference>
<comment type="pathway">
    <text evidence="3 12">Nucleotide-sugar biosynthesis; GDP-alpha-D-mannose biosynthesis; alpha-D-mannose 1-phosphate from D-fructose 6-phosphate: step 1/2.</text>
</comment>
<evidence type="ECO:0000256" key="1">
    <source>
        <dbReference type="ARBA" id="ARBA00000757"/>
    </source>
</evidence>
<evidence type="ECO:0000256" key="2">
    <source>
        <dbReference type="ARBA" id="ARBA00002564"/>
    </source>
</evidence>
<dbReference type="InterPro" id="IPR046458">
    <property type="entry name" value="PMI_typeI_hel"/>
</dbReference>
<dbReference type="EC" id="5.3.1.8" evidence="5 10"/>
<feature type="domain" description="Phosphomannose isomerase type I helical insertion" evidence="15">
    <location>
        <begin position="192"/>
        <end position="258"/>
    </location>
</feature>
<comment type="cofactor">
    <cofactor evidence="10">
        <name>Zn(2+)</name>
        <dbReference type="ChEBI" id="CHEBI:29105"/>
    </cofactor>
    <text evidence="10">Binds 1 zinc ion per subunit.</text>
</comment>
<keyword evidence="8 10" id="KW-0862">Zinc</keyword>
<evidence type="ECO:0000256" key="11">
    <source>
        <dbReference type="RuleBase" id="RU004189"/>
    </source>
</evidence>
<evidence type="ECO:0000256" key="3">
    <source>
        <dbReference type="ARBA" id="ARBA00004666"/>
    </source>
</evidence>
<sequence length="420" mass="45811">MSPPVFKIAPGIQAYDWGKKGASSLAAQLAVESVPDFEIDEAKSYAELWMGTHTTLPSRVSATALLSDHLRAHPEFIGAKVAARFPDEASVGQLPFLFKVLSIGTALSIQAHPNKALGAKLHAERPNIYKDPNHKPEMAIALTEFRGFLNFLPLPAIVEHLHNVPEFKGLIRHESVEALVAVAGPDDPVTAPQKAALKAVFGDLMSAPEDKYRPAVEALIARYKRGEVAECEKAWAPLAIQLDKDFPGDVGVLCVFLLNVIDLQPGEAVFLGADVPHAYISGDIMECMAQSDNVVRAGLTPKLRDVPTLVEMLTYEAGPADKQVLEAVEFNRDPATKIYDPPIDEFSVLRVHLAKDEVTTHRPIEGPSIGIVTNGEALVSWGFGEELIVTRGDVFFLAAGHEYKWQARKDSEIFRAFVEA</sequence>
<evidence type="ECO:0000256" key="5">
    <source>
        <dbReference type="ARBA" id="ARBA00011956"/>
    </source>
</evidence>
<evidence type="ECO:0000313" key="17">
    <source>
        <dbReference type="Proteomes" id="UP001565368"/>
    </source>
</evidence>
<dbReference type="Pfam" id="PF20512">
    <property type="entry name" value="PMI_typeI_hel"/>
    <property type="match status" value="1"/>
</dbReference>
<evidence type="ECO:0000256" key="4">
    <source>
        <dbReference type="ARBA" id="ARBA00010772"/>
    </source>
</evidence>
<dbReference type="EMBL" id="JBBXJM010000001">
    <property type="protein sequence ID" value="KAL1412490.1"/>
    <property type="molecule type" value="Genomic_DNA"/>
</dbReference>